<keyword evidence="18" id="KW-1185">Reference proteome</keyword>
<evidence type="ECO:0000256" key="6">
    <source>
        <dbReference type="ARBA" id="ARBA00022801"/>
    </source>
</evidence>
<keyword evidence="3" id="KW-1003">Cell membrane</keyword>
<keyword evidence="7 14" id="KW-0862">Zinc</keyword>
<reference evidence="17 18" key="1">
    <citation type="submission" date="2019-04" db="EMBL/GenBank/DDBJ databases">
        <title>The sequence and de novo assembly of Takifugu bimaculatus genome using PacBio and Hi-C technologies.</title>
        <authorList>
            <person name="Xu P."/>
            <person name="Liu B."/>
            <person name="Zhou Z."/>
        </authorList>
    </citation>
    <scope>NUCLEOTIDE SEQUENCE [LARGE SCALE GENOMIC DNA]</scope>
    <source>
        <strain evidence="17">TB-2018</strain>
        <tissue evidence="17">Muscle</tissue>
    </source>
</reference>
<dbReference type="PANTHER" id="PTHR15162">
    <property type="entry name" value="ASPARTOACYLASE"/>
    <property type="match status" value="1"/>
</dbReference>
<comment type="caution">
    <text evidence="17">The sequence shown here is derived from an EMBL/GenBank/DDBJ whole genome shotgun (WGS) entry which is preliminary data.</text>
</comment>
<evidence type="ECO:0000256" key="5">
    <source>
        <dbReference type="ARBA" id="ARBA00022723"/>
    </source>
</evidence>
<keyword evidence="4" id="KW-0963">Cytoplasm</keyword>
<dbReference type="PIRSF" id="PIRSF018001">
    <property type="entry name" value="Aspartoacylase"/>
    <property type="match status" value="1"/>
</dbReference>
<comment type="catalytic activity">
    <reaction evidence="12">
        <text>an N-acyl-aromatic L-alpha-amino acid + H2O = an aromatic L-alpha-amino acid + a carboxylate</text>
        <dbReference type="Rhea" id="RHEA:54184"/>
        <dbReference type="ChEBI" id="CHEBI:15377"/>
        <dbReference type="ChEBI" id="CHEBI:29067"/>
        <dbReference type="ChEBI" id="CHEBI:84824"/>
        <dbReference type="ChEBI" id="CHEBI:138093"/>
        <dbReference type="EC" id="3.5.1.114"/>
    </reaction>
</comment>
<dbReference type="NCBIfam" id="NF002601">
    <property type="entry name" value="PRK02259.1"/>
    <property type="match status" value="1"/>
</dbReference>
<dbReference type="FunFam" id="3.40.630.10:FF:000025">
    <property type="entry name" value="aspartoacylase"/>
    <property type="match status" value="1"/>
</dbReference>
<keyword evidence="6" id="KW-0378">Hydrolase</keyword>
<feature type="domain" description="Succinylglutamate desuccinylase/Aspartoacylase catalytic" evidence="16">
    <location>
        <begin position="18"/>
        <end position="209"/>
    </location>
</feature>
<evidence type="ECO:0000256" key="10">
    <source>
        <dbReference type="ARBA" id="ARBA00037831"/>
    </source>
</evidence>
<comment type="catalytic activity">
    <reaction evidence="11">
        <text>an N-acetyl-L-cysteine-S-conjugate + H2O = an S-substituted L-cysteine + acetate</text>
        <dbReference type="Rhea" id="RHEA:36855"/>
        <dbReference type="ChEBI" id="CHEBI:15377"/>
        <dbReference type="ChEBI" id="CHEBI:30089"/>
        <dbReference type="ChEBI" id="CHEBI:58717"/>
        <dbReference type="ChEBI" id="CHEBI:58718"/>
        <dbReference type="EC" id="3.5.1.114"/>
    </reaction>
</comment>
<dbReference type="PANTHER" id="PTHR15162:SF5">
    <property type="entry name" value="N-ACYL-AROMATIC-L-AMINO ACID AMIDOHYDROLASE (CARBOXYLATE-FORMING)"/>
    <property type="match status" value="1"/>
</dbReference>
<evidence type="ECO:0000256" key="12">
    <source>
        <dbReference type="ARBA" id="ARBA00049326"/>
    </source>
</evidence>
<comment type="similarity">
    <text evidence="2">Belongs to the AspA/AstE family. Aspartoacylase subfamily.</text>
</comment>
<feature type="active site" description="Proton donor/acceptor" evidence="13">
    <location>
        <position position="188"/>
    </location>
</feature>
<feature type="binding site" evidence="14">
    <location>
        <position position="127"/>
    </location>
    <ligand>
        <name>Zn(2+)</name>
        <dbReference type="ChEBI" id="CHEBI:29105"/>
    </ligand>
</feature>
<dbReference type="InterPro" id="IPR055438">
    <property type="entry name" value="AstE_AspA_cat"/>
</dbReference>
<feature type="binding site" evidence="14">
    <location>
        <position position="30"/>
    </location>
    <ligand>
        <name>Zn(2+)</name>
        <dbReference type="ChEBI" id="CHEBI:29105"/>
    </ligand>
</feature>
<dbReference type="InterPro" id="IPR016708">
    <property type="entry name" value="Aspartoacylase"/>
</dbReference>
<evidence type="ECO:0000313" key="18">
    <source>
        <dbReference type="Proteomes" id="UP000516260"/>
    </source>
</evidence>
<dbReference type="GO" id="GO:0004046">
    <property type="term" value="F:aminoacylase activity"/>
    <property type="evidence" value="ECO:0007669"/>
    <property type="project" value="TreeGrafter"/>
</dbReference>
<accession>A0A4Z2B2T7</accession>
<evidence type="ECO:0000259" key="16">
    <source>
        <dbReference type="Pfam" id="PF24827"/>
    </source>
</evidence>
<dbReference type="Pfam" id="PF04952">
    <property type="entry name" value="AstE_AspA_hybrid"/>
    <property type="match status" value="1"/>
</dbReference>
<dbReference type="Gene3D" id="3.40.630.10">
    <property type="entry name" value="Zn peptidases"/>
    <property type="match status" value="2"/>
</dbReference>
<dbReference type="Gene3D" id="2.20.25.160">
    <property type="match status" value="1"/>
</dbReference>
<evidence type="ECO:0000256" key="4">
    <source>
        <dbReference type="ARBA" id="ARBA00022490"/>
    </source>
</evidence>
<dbReference type="GO" id="GO:0005829">
    <property type="term" value="C:cytosol"/>
    <property type="evidence" value="ECO:0007669"/>
    <property type="project" value="TreeGrafter"/>
</dbReference>
<evidence type="ECO:0000256" key="14">
    <source>
        <dbReference type="PIRSR" id="PIRSR018001-3"/>
    </source>
</evidence>
<evidence type="ECO:0000256" key="13">
    <source>
        <dbReference type="PIRSR" id="PIRSR018001-1"/>
    </source>
</evidence>
<dbReference type="InterPro" id="IPR050178">
    <property type="entry name" value="AspA/AstE_fam"/>
</dbReference>
<dbReference type="GO" id="GO:0016788">
    <property type="term" value="F:hydrolase activity, acting on ester bonds"/>
    <property type="evidence" value="ECO:0007669"/>
    <property type="project" value="InterPro"/>
</dbReference>
<dbReference type="HAMAP" id="MF_00704">
    <property type="entry name" value="Aspartoacylase"/>
    <property type="match status" value="1"/>
</dbReference>
<evidence type="ECO:0000256" key="7">
    <source>
        <dbReference type="ARBA" id="ARBA00022833"/>
    </source>
</evidence>
<keyword evidence="8" id="KW-0472">Membrane</keyword>
<dbReference type="CDD" id="cd06909">
    <property type="entry name" value="M14_ASPA"/>
    <property type="match status" value="1"/>
</dbReference>
<evidence type="ECO:0000256" key="1">
    <source>
        <dbReference type="ARBA" id="ARBA00004496"/>
    </source>
</evidence>
<comment type="subcellular location">
    <subcellularLocation>
        <location evidence="10">Apical cell membrane</location>
        <topology evidence="10">Peripheral membrane protein</topology>
    </subcellularLocation>
    <subcellularLocation>
        <location evidence="1">Cytoplasm</location>
    </subcellularLocation>
</comment>
<evidence type="ECO:0000256" key="3">
    <source>
        <dbReference type="ARBA" id="ARBA00022475"/>
    </source>
</evidence>
<evidence type="ECO:0000313" key="17">
    <source>
        <dbReference type="EMBL" id="TNM85898.1"/>
    </source>
</evidence>
<dbReference type="AlphaFoldDB" id="A0A4Z2B2T7"/>
<evidence type="ECO:0000256" key="11">
    <source>
        <dbReference type="ARBA" id="ARBA00048435"/>
    </source>
</evidence>
<dbReference type="GO" id="GO:0046872">
    <property type="term" value="F:metal ion binding"/>
    <property type="evidence" value="ECO:0007669"/>
    <property type="project" value="UniProtKB-KW"/>
</dbReference>
<evidence type="ECO:0000256" key="9">
    <source>
        <dbReference type="ARBA" id="ARBA00034807"/>
    </source>
</evidence>
<dbReference type="Pfam" id="PF24827">
    <property type="entry name" value="AstE_AspA_cat"/>
    <property type="match status" value="1"/>
</dbReference>
<protein>
    <recommendedName>
        <fullName evidence="9">N-acyl-aromatic-L-amino acid amidohydrolase</fullName>
        <ecNumber evidence="9">3.5.1.114</ecNumber>
    </recommendedName>
</protein>
<feature type="domain" description="AstE/AspA barrel-sandwich hybrid" evidence="15">
    <location>
        <begin position="275"/>
        <end position="334"/>
    </location>
</feature>
<evidence type="ECO:0000259" key="15">
    <source>
        <dbReference type="Pfam" id="PF04952"/>
    </source>
</evidence>
<dbReference type="GO" id="GO:0016324">
    <property type="term" value="C:apical plasma membrane"/>
    <property type="evidence" value="ECO:0007669"/>
    <property type="project" value="UniProtKB-SubCell"/>
</dbReference>
<dbReference type="Proteomes" id="UP000516260">
    <property type="component" value="Chromosome 8"/>
</dbReference>
<dbReference type="SUPFAM" id="SSF53187">
    <property type="entry name" value="Zn-dependent exopeptidases"/>
    <property type="match status" value="1"/>
</dbReference>
<keyword evidence="5 14" id="KW-0479">Metal-binding</keyword>
<evidence type="ECO:0000256" key="8">
    <source>
        <dbReference type="ARBA" id="ARBA00023136"/>
    </source>
</evidence>
<organism evidence="17 18">
    <name type="scientific">Takifugu bimaculatus</name>
    <dbReference type="NCBI Taxonomy" id="433685"/>
    <lineage>
        <taxon>Eukaryota</taxon>
        <taxon>Metazoa</taxon>
        <taxon>Chordata</taxon>
        <taxon>Craniata</taxon>
        <taxon>Vertebrata</taxon>
        <taxon>Euteleostomi</taxon>
        <taxon>Actinopterygii</taxon>
        <taxon>Neopterygii</taxon>
        <taxon>Teleostei</taxon>
        <taxon>Neoteleostei</taxon>
        <taxon>Acanthomorphata</taxon>
        <taxon>Eupercaria</taxon>
        <taxon>Tetraodontiformes</taxon>
        <taxon>Tetradontoidea</taxon>
        <taxon>Tetraodontidae</taxon>
        <taxon>Takifugu</taxon>
    </lineage>
</organism>
<sequence length="347" mass="39160">MPPPRTADMEHVFFPPLSRVAVCGGTHGNEMSGVYMLRELKKRHIEQDGPVSLITVLSNPRAVESCRRYIDKDLNRCFTSQMLRQVEKNLGPLTDDTPYELKRAHELNAQLGPKGSQEAVDLLCDIHNTTSNMGLCLILYSADWIPLHILKHIQSKMTSTPVRAIFIDLPASESYSLESVGKHGLTLEVGPQPNGVLRADIYNLVKEAVELTFEFVQKFNAGHTFEGGEVEAYTMEDSVDYPRDPTTGEITASVHSELQVRHDRQRALARWSPGLIFHSPLLQDRDFKLLKPGDPIFKRFSGETVTYKGEELYPFFINECAYYEKKIAFVLGEKVKLTLPPISVQKD</sequence>
<feature type="binding site" evidence="14">
    <location>
        <position position="27"/>
    </location>
    <ligand>
        <name>Zn(2+)</name>
        <dbReference type="ChEBI" id="CHEBI:29105"/>
    </ligand>
</feature>
<dbReference type="EC" id="3.5.1.114" evidence="9"/>
<gene>
    <name evidence="17" type="ORF">fugu_008169</name>
</gene>
<dbReference type="EMBL" id="SWLE01000021">
    <property type="protein sequence ID" value="TNM85898.1"/>
    <property type="molecule type" value="Genomic_DNA"/>
</dbReference>
<evidence type="ECO:0000256" key="2">
    <source>
        <dbReference type="ARBA" id="ARBA00006173"/>
    </source>
</evidence>
<comment type="cofactor">
    <cofactor evidence="14">
        <name>Zn(2+)</name>
        <dbReference type="ChEBI" id="CHEBI:29105"/>
    </cofactor>
    <text evidence="14">Binds 1 zinc ion per subunit.</text>
</comment>
<proteinExistence type="inferred from homology"/>
<name>A0A4Z2B2T7_9TELE</name>
<dbReference type="InterPro" id="IPR007036">
    <property type="entry name" value="Aste_AspA_hybrid_dom"/>
</dbReference>